<evidence type="ECO:0000313" key="4">
    <source>
        <dbReference type="Proteomes" id="UP001431429"/>
    </source>
</evidence>
<keyword evidence="2" id="KW-1133">Transmembrane helix</keyword>
<evidence type="ECO:0000256" key="1">
    <source>
        <dbReference type="SAM" id="MobiDB-lite"/>
    </source>
</evidence>
<keyword evidence="2" id="KW-0812">Transmembrane</keyword>
<keyword evidence="4" id="KW-1185">Reference proteome</keyword>
<dbReference type="RefSeq" id="WP_250924408.1">
    <property type="nucleotide sequence ID" value="NZ_JAMQAW010000099.1"/>
</dbReference>
<comment type="caution">
    <text evidence="3">The sequence shown here is derived from an EMBL/GenBank/DDBJ whole genome shotgun (WGS) entry which is preliminary data.</text>
</comment>
<dbReference type="Pfam" id="PF20088">
    <property type="entry name" value="DUF6480"/>
    <property type="match status" value="1"/>
</dbReference>
<dbReference type="EMBL" id="JAMQAW010000099">
    <property type="protein sequence ID" value="MCM2394128.1"/>
    <property type="molecule type" value="Genomic_DNA"/>
</dbReference>
<reference evidence="3" key="1">
    <citation type="submission" date="2022-06" db="EMBL/GenBank/DDBJ databases">
        <title>Genome public.</title>
        <authorList>
            <person name="Sun Q."/>
        </authorList>
    </citation>
    <scope>NUCLEOTIDE SEQUENCE</scope>
    <source>
        <strain evidence="3">CWNU-1</strain>
    </source>
</reference>
<feature type="transmembrane region" description="Helical" evidence="2">
    <location>
        <begin position="56"/>
        <end position="76"/>
    </location>
</feature>
<evidence type="ECO:0000313" key="3">
    <source>
        <dbReference type="EMBL" id="MCM2394128.1"/>
    </source>
</evidence>
<gene>
    <name evidence="3" type="ORF">NBG84_38665</name>
</gene>
<dbReference type="InterPro" id="IPR045512">
    <property type="entry name" value="DUF6480"/>
</dbReference>
<keyword evidence="2" id="KW-0472">Membrane</keyword>
<dbReference type="Proteomes" id="UP001431429">
    <property type="component" value="Unassembled WGS sequence"/>
</dbReference>
<proteinExistence type="predicted"/>
<protein>
    <submittedName>
        <fullName evidence="3">DUF6480 family protein</fullName>
    </submittedName>
</protein>
<name>A0ABT0UZY2_9ACTN</name>
<feature type="region of interest" description="Disordered" evidence="1">
    <location>
        <begin position="1"/>
        <end position="50"/>
    </location>
</feature>
<evidence type="ECO:0000256" key="2">
    <source>
        <dbReference type="SAM" id="Phobius"/>
    </source>
</evidence>
<organism evidence="3 4">
    <name type="scientific">Streptomyces albipurpureus</name>
    <dbReference type="NCBI Taxonomy" id="2897419"/>
    <lineage>
        <taxon>Bacteria</taxon>
        <taxon>Bacillati</taxon>
        <taxon>Actinomycetota</taxon>
        <taxon>Actinomycetes</taxon>
        <taxon>Kitasatosporales</taxon>
        <taxon>Streptomycetaceae</taxon>
        <taxon>Streptomyces</taxon>
    </lineage>
</organism>
<accession>A0ABT0UZY2</accession>
<sequence>MDENRPKTTHLGSTSLPGLDQGVGVPPGETPAGESSTGSETGPRGDLSRGWGKGPLIVISVVVVLCAGFFLAYAVLLDL</sequence>